<keyword evidence="5" id="KW-1003">Cell membrane</keyword>
<proteinExistence type="inferred from homology"/>
<comment type="subcellular location">
    <subcellularLocation>
        <location evidence="1">Cell inner membrane</location>
        <topology evidence="1">Multi-pass membrane protein</topology>
    </subcellularLocation>
</comment>
<dbReference type="GO" id="GO:0046872">
    <property type="term" value="F:metal ion binding"/>
    <property type="evidence" value="ECO:0007669"/>
    <property type="project" value="UniProtKB-KW"/>
</dbReference>
<evidence type="ECO:0000313" key="25">
    <source>
        <dbReference type="EMBL" id="MBT0666010.1"/>
    </source>
</evidence>
<keyword evidence="11 22" id="KW-0547">Nucleotide-binding</keyword>
<evidence type="ECO:0000256" key="5">
    <source>
        <dbReference type="ARBA" id="ARBA00022475"/>
    </source>
</evidence>
<evidence type="ECO:0000256" key="16">
    <source>
        <dbReference type="ARBA" id="ARBA00023098"/>
    </source>
</evidence>
<keyword evidence="26" id="KW-1185">Reference proteome</keyword>
<dbReference type="GO" id="GO:0004143">
    <property type="term" value="F:ATP-dependent diacylglycerol kinase activity"/>
    <property type="evidence" value="ECO:0007669"/>
    <property type="project" value="UniProtKB-EC"/>
</dbReference>
<evidence type="ECO:0000256" key="4">
    <source>
        <dbReference type="ARBA" id="ARBA00017575"/>
    </source>
</evidence>
<comment type="cofactor">
    <cofactor evidence="23">
        <name>Mg(2+)</name>
        <dbReference type="ChEBI" id="CHEBI:18420"/>
    </cofactor>
    <text evidence="23">Mn(2+), Zn(2+), Cd(2+) and Co(2+) support activity to lesser extents.</text>
</comment>
<dbReference type="GO" id="GO:0006654">
    <property type="term" value="P:phosphatidic acid biosynthetic process"/>
    <property type="evidence" value="ECO:0007669"/>
    <property type="project" value="InterPro"/>
</dbReference>
<evidence type="ECO:0000256" key="22">
    <source>
        <dbReference type="PIRSR" id="PIRSR600829-3"/>
    </source>
</evidence>
<dbReference type="AlphaFoldDB" id="A0AAW4LBP7"/>
<dbReference type="Gene3D" id="1.10.287.3610">
    <property type="match status" value="1"/>
</dbReference>
<evidence type="ECO:0000256" key="11">
    <source>
        <dbReference type="ARBA" id="ARBA00022741"/>
    </source>
</evidence>
<feature type="binding site" evidence="23">
    <location>
        <position position="79"/>
    </location>
    <ligand>
        <name>a divalent metal cation</name>
        <dbReference type="ChEBI" id="CHEBI:60240"/>
    </ligand>
</feature>
<evidence type="ECO:0000256" key="15">
    <source>
        <dbReference type="ARBA" id="ARBA00022989"/>
    </source>
</evidence>
<keyword evidence="7" id="KW-0997">Cell inner membrane</keyword>
<feature type="binding site" evidence="22">
    <location>
        <begin position="88"/>
        <end position="90"/>
    </location>
    <ligand>
        <name>ATP</name>
        <dbReference type="ChEBI" id="CHEBI:30616"/>
    </ligand>
</feature>
<feature type="binding site" evidence="21">
    <location>
        <position position="101"/>
    </location>
    <ligand>
        <name>substrate</name>
    </ligand>
</feature>
<evidence type="ECO:0000256" key="20">
    <source>
        <dbReference type="PIRSR" id="PIRSR600829-1"/>
    </source>
</evidence>
<keyword evidence="12 24" id="KW-0418">Kinase</keyword>
<dbReference type="InterPro" id="IPR033718">
    <property type="entry name" value="DAGK_prok"/>
</dbReference>
<dbReference type="GO" id="GO:0005524">
    <property type="term" value="F:ATP binding"/>
    <property type="evidence" value="ECO:0007669"/>
    <property type="project" value="UniProtKB-KW"/>
</dbReference>
<feature type="transmembrane region" description="Helical" evidence="24">
    <location>
        <begin position="100"/>
        <end position="119"/>
    </location>
</feature>
<keyword evidence="9 24" id="KW-0812">Transmembrane</keyword>
<keyword evidence="17 24" id="KW-0472">Membrane</keyword>
<evidence type="ECO:0000313" key="26">
    <source>
        <dbReference type="Proteomes" id="UP000811899"/>
    </source>
</evidence>
<evidence type="ECO:0000256" key="1">
    <source>
        <dbReference type="ARBA" id="ARBA00004429"/>
    </source>
</evidence>
<keyword evidence="13 22" id="KW-0067">ATP-binding</keyword>
<accession>A0AAW4LBP7</accession>
<feature type="transmembrane region" description="Helical" evidence="24">
    <location>
        <begin position="59"/>
        <end position="78"/>
    </location>
</feature>
<dbReference type="EC" id="2.7.1.107" evidence="3 24"/>
<organism evidence="25 26">
    <name type="scientific">Geoanaerobacter pelophilus</name>
    <dbReference type="NCBI Taxonomy" id="60036"/>
    <lineage>
        <taxon>Bacteria</taxon>
        <taxon>Pseudomonadati</taxon>
        <taxon>Thermodesulfobacteriota</taxon>
        <taxon>Desulfuromonadia</taxon>
        <taxon>Geobacterales</taxon>
        <taxon>Geobacteraceae</taxon>
        <taxon>Geoanaerobacter</taxon>
    </lineage>
</organism>
<evidence type="ECO:0000256" key="3">
    <source>
        <dbReference type="ARBA" id="ARBA00012133"/>
    </source>
</evidence>
<reference evidence="25 26" key="1">
    <citation type="submission" date="2021-05" db="EMBL/GenBank/DDBJ databases">
        <title>The draft genome of Geobacter pelophilus DSM 12255.</title>
        <authorList>
            <person name="Xu Z."/>
            <person name="Masuda Y."/>
            <person name="Itoh H."/>
            <person name="Senoo K."/>
        </authorList>
    </citation>
    <scope>NUCLEOTIDE SEQUENCE [LARGE SCALE GENOMIC DNA]</scope>
    <source>
        <strain evidence="25 26">DSM 12255</strain>
    </source>
</reference>
<feature type="transmembrane region" description="Helical" evidence="24">
    <location>
        <begin position="12"/>
        <end position="28"/>
    </location>
</feature>
<evidence type="ECO:0000256" key="21">
    <source>
        <dbReference type="PIRSR" id="PIRSR600829-2"/>
    </source>
</evidence>
<feature type="binding site" evidence="22">
    <location>
        <position position="79"/>
    </location>
    <ligand>
        <name>ATP</name>
        <dbReference type="ChEBI" id="CHEBI:30616"/>
    </ligand>
</feature>
<feature type="binding site" evidence="21">
    <location>
        <position position="72"/>
    </location>
    <ligand>
        <name>substrate</name>
    </ligand>
</feature>
<dbReference type="InterPro" id="IPR036945">
    <property type="entry name" value="DAGK_sf"/>
</dbReference>
<feature type="active site" description="Proton acceptor" evidence="20">
    <location>
        <position position="72"/>
    </location>
</feature>
<evidence type="ECO:0000256" key="18">
    <source>
        <dbReference type="ARBA" id="ARBA00023209"/>
    </source>
</evidence>
<evidence type="ECO:0000256" key="10">
    <source>
        <dbReference type="ARBA" id="ARBA00022723"/>
    </source>
</evidence>
<keyword evidence="8 24" id="KW-0808">Transferase</keyword>
<gene>
    <name evidence="25" type="ORF">KI809_16990</name>
</gene>
<feature type="binding site" evidence="22">
    <location>
        <position position="12"/>
    </location>
    <ligand>
        <name>ATP</name>
        <dbReference type="ChEBI" id="CHEBI:30616"/>
    </ligand>
</feature>
<sequence length="120" mass="12871">MENNLKGKSGRRLLNACGYSVAGIGAAWRHEAAFRQELLMAAVLIPIALFSQKPGSDKALLIGSVMLVLIVELLNSAVESLTDRVSLEIHPLAKRAKDTGSAAVMLSLLTMAIIWGLIFL</sequence>
<keyword evidence="19 24" id="KW-1208">Phospholipid metabolism</keyword>
<evidence type="ECO:0000256" key="8">
    <source>
        <dbReference type="ARBA" id="ARBA00022679"/>
    </source>
</evidence>
<dbReference type="RefSeq" id="WP_214172781.1">
    <property type="nucleotide sequence ID" value="NZ_JAHCVJ010000008.1"/>
</dbReference>
<feature type="binding site" evidence="22">
    <location>
        <position position="19"/>
    </location>
    <ligand>
        <name>ATP</name>
        <dbReference type="ChEBI" id="CHEBI:30616"/>
    </ligand>
</feature>
<feature type="binding site" evidence="22">
    <location>
        <begin position="97"/>
        <end position="98"/>
    </location>
    <ligand>
        <name>ATP</name>
        <dbReference type="ChEBI" id="CHEBI:30616"/>
    </ligand>
</feature>
<keyword evidence="16 24" id="KW-0443">Lipid metabolism</keyword>
<evidence type="ECO:0000256" key="23">
    <source>
        <dbReference type="PIRSR" id="PIRSR600829-4"/>
    </source>
</evidence>
<keyword evidence="6" id="KW-0444">Lipid biosynthesis</keyword>
<evidence type="ECO:0000256" key="6">
    <source>
        <dbReference type="ARBA" id="ARBA00022516"/>
    </source>
</evidence>
<keyword evidence="14 23" id="KW-0460">Magnesium</keyword>
<evidence type="ECO:0000256" key="14">
    <source>
        <dbReference type="ARBA" id="ARBA00022842"/>
    </source>
</evidence>
<comment type="catalytic activity">
    <reaction evidence="24">
        <text>a 1,2-diacyl-sn-glycerol + ATP = a 1,2-diacyl-sn-glycero-3-phosphate + ADP + H(+)</text>
        <dbReference type="Rhea" id="RHEA:10272"/>
        <dbReference type="ChEBI" id="CHEBI:15378"/>
        <dbReference type="ChEBI" id="CHEBI:17815"/>
        <dbReference type="ChEBI" id="CHEBI:30616"/>
        <dbReference type="ChEBI" id="CHEBI:58608"/>
        <dbReference type="ChEBI" id="CHEBI:456216"/>
        <dbReference type="EC" id="2.7.1.107"/>
    </reaction>
</comment>
<dbReference type="PANTHER" id="PTHR34299">
    <property type="entry name" value="DIACYLGLYCEROL KINASE"/>
    <property type="match status" value="1"/>
</dbReference>
<evidence type="ECO:0000256" key="13">
    <source>
        <dbReference type="ARBA" id="ARBA00022840"/>
    </source>
</evidence>
<keyword evidence="10 23" id="KW-0479">Metal-binding</keyword>
<feature type="binding site" evidence="23">
    <location>
        <position position="31"/>
    </location>
    <ligand>
        <name>a divalent metal cation</name>
        <dbReference type="ChEBI" id="CHEBI:60240"/>
    </ligand>
</feature>
<evidence type="ECO:0000256" key="19">
    <source>
        <dbReference type="ARBA" id="ARBA00023264"/>
    </source>
</evidence>
<feature type="binding site" evidence="21">
    <location>
        <position position="12"/>
    </location>
    <ligand>
        <name>substrate</name>
    </ligand>
</feature>
<evidence type="ECO:0000256" key="9">
    <source>
        <dbReference type="ARBA" id="ARBA00022692"/>
    </source>
</evidence>
<feature type="binding site" evidence="21">
    <location>
        <begin position="33"/>
        <end position="37"/>
    </location>
    <ligand>
        <name>substrate</name>
    </ligand>
</feature>
<dbReference type="Pfam" id="PF01219">
    <property type="entry name" value="DAGK_prokar"/>
    <property type="match status" value="1"/>
</dbReference>
<evidence type="ECO:0000256" key="7">
    <source>
        <dbReference type="ARBA" id="ARBA00022519"/>
    </source>
</evidence>
<dbReference type="GO" id="GO:0005886">
    <property type="term" value="C:plasma membrane"/>
    <property type="evidence" value="ECO:0007669"/>
    <property type="project" value="UniProtKB-SubCell"/>
</dbReference>
<name>A0AAW4LBP7_9BACT</name>
<comment type="function">
    <text evidence="24">Catalyzes the ATP-dependent phosphorylation of sn-l,2-diacylglycerol (DAG) to phosphatidic acid. Involved in the recycling of diacylglycerol produced as a by-product during membrane-derived oligosaccharide (MDO) biosynthesis.</text>
</comment>
<evidence type="ECO:0000256" key="24">
    <source>
        <dbReference type="RuleBase" id="RU363065"/>
    </source>
</evidence>
<protein>
    <recommendedName>
        <fullName evidence="4 24">Diacylglycerol kinase</fullName>
        <ecNumber evidence="3 24">2.7.1.107</ecNumber>
    </recommendedName>
</protein>
<comment type="caution">
    <text evidence="25">The sequence shown here is derived from an EMBL/GenBank/DDBJ whole genome shotgun (WGS) entry which is preliminary data.</text>
</comment>
<feature type="binding site" evidence="22">
    <location>
        <position position="31"/>
    </location>
    <ligand>
        <name>ATP</name>
        <dbReference type="ChEBI" id="CHEBI:30616"/>
    </ligand>
</feature>
<evidence type="ECO:0000256" key="2">
    <source>
        <dbReference type="ARBA" id="ARBA00005967"/>
    </source>
</evidence>
<evidence type="ECO:0000256" key="12">
    <source>
        <dbReference type="ARBA" id="ARBA00022777"/>
    </source>
</evidence>
<keyword evidence="15 24" id="KW-1133">Transmembrane helix</keyword>
<comment type="similarity">
    <text evidence="2 24">Belongs to the bacterial diacylglycerol kinase family.</text>
</comment>
<keyword evidence="18" id="KW-0594">Phospholipid biosynthesis</keyword>
<evidence type="ECO:0000256" key="17">
    <source>
        <dbReference type="ARBA" id="ARBA00023136"/>
    </source>
</evidence>
<dbReference type="CDD" id="cd14264">
    <property type="entry name" value="DAGK_IM"/>
    <property type="match status" value="1"/>
</dbReference>
<dbReference type="PANTHER" id="PTHR34299:SF1">
    <property type="entry name" value="DIACYLGLYCEROL KINASE"/>
    <property type="match status" value="1"/>
</dbReference>
<dbReference type="InterPro" id="IPR000829">
    <property type="entry name" value="DAGK"/>
</dbReference>
<dbReference type="EMBL" id="JAHCVJ010000008">
    <property type="protein sequence ID" value="MBT0666010.1"/>
    <property type="molecule type" value="Genomic_DNA"/>
</dbReference>
<dbReference type="Proteomes" id="UP000811899">
    <property type="component" value="Unassembled WGS sequence"/>
</dbReference>